<evidence type="ECO:0000256" key="3">
    <source>
        <dbReference type="ARBA" id="ARBA00022989"/>
    </source>
</evidence>
<keyword evidence="3 6" id="KW-1133">Transmembrane helix</keyword>
<keyword evidence="2 6" id="KW-0812">Transmembrane</keyword>
<feature type="transmembrane region" description="Helical" evidence="6">
    <location>
        <begin position="217"/>
        <end position="235"/>
    </location>
</feature>
<feature type="transmembrane region" description="Helical" evidence="6">
    <location>
        <begin position="49"/>
        <end position="66"/>
    </location>
</feature>
<evidence type="ECO:0000256" key="6">
    <source>
        <dbReference type="SAM" id="Phobius"/>
    </source>
</evidence>
<reference evidence="7" key="1">
    <citation type="submission" date="2022-06" db="EMBL/GenBank/DDBJ databases">
        <title>Complete genome sequences of two strains of the flax pathogen Septoria linicola.</title>
        <authorList>
            <person name="Lapalu N."/>
            <person name="Simon A."/>
            <person name="Demenou B."/>
            <person name="Paumier D."/>
            <person name="Guillot M.-P."/>
            <person name="Gout L."/>
            <person name="Valade R."/>
        </authorList>
    </citation>
    <scope>NUCLEOTIDE SEQUENCE</scope>
    <source>
        <strain evidence="7">SE15195</strain>
    </source>
</reference>
<proteinExistence type="predicted"/>
<accession>A0A9Q9ALW1</accession>
<dbReference type="Proteomes" id="UP001056384">
    <property type="component" value="Chromosome 3"/>
</dbReference>
<dbReference type="GO" id="GO:0016020">
    <property type="term" value="C:membrane"/>
    <property type="evidence" value="ECO:0007669"/>
    <property type="project" value="UniProtKB-SubCell"/>
</dbReference>
<feature type="transmembrane region" description="Helical" evidence="6">
    <location>
        <begin position="18"/>
        <end position="37"/>
    </location>
</feature>
<feature type="transmembrane region" description="Helical" evidence="6">
    <location>
        <begin position="121"/>
        <end position="139"/>
    </location>
</feature>
<dbReference type="Pfam" id="PF04479">
    <property type="entry name" value="RTA1"/>
    <property type="match status" value="1"/>
</dbReference>
<dbReference type="InterPro" id="IPR007568">
    <property type="entry name" value="RTA1"/>
</dbReference>
<keyword evidence="8" id="KW-1185">Reference proteome</keyword>
<keyword evidence="4 6" id="KW-0472">Membrane</keyword>
<dbReference type="PANTHER" id="PTHR31465">
    <property type="entry name" value="PROTEIN RTA1-RELATED"/>
    <property type="match status" value="1"/>
</dbReference>
<evidence type="ECO:0000313" key="7">
    <source>
        <dbReference type="EMBL" id="USW51380.1"/>
    </source>
</evidence>
<dbReference type="OrthoDB" id="3358017at2759"/>
<evidence type="ECO:0000256" key="1">
    <source>
        <dbReference type="ARBA" id="ARBA00004141"/>
    </source>
</evidence>
<name>A0A9Q9ALW1_9PEZI</name>
<feature type="transmembrane region" description="Helical" evidence="6">
    <location>
        <begin position="78"/>
        <end position="100"/>
    </location>
</feature>
<feature type="transmembrane region" description="Helical" evidence="6">
    <location>
        <begin position="255"/>
        <end position="272"/>
    </location>
</feature>
<dbReference type="EMBL" id="CP099420">
    <property type="protein sequence ID" value="USW51380.1"/>
    <property type="molecule type" value="Genomic_DNA"/>
</dbReference>
<feature type="transmembrane region" description="Helical" evidence="6">
    <location>
        <begin position="159"/>
        <end position="178"/>
    </location>
</feature>
<sequence length="323" mass="35641">MASLEESCRSPYPYEPSIVLASVGIGLFAVLSGVHVLRMVTTRTWEDIFMILGGLCQTTGYVARAYSAQNVCSKAAYAAQNVLLLLGPSLLMFTVTLVHSSYIRALSAGDFSWVPLKFQKAIYLFINVACLVIQAAGGIEMSVAQSRGIAETGSKLKVAAFVIQMVLWGFILAENTTITIRVGRAVKRAGRIDLAATSSAGSSITAVRERFQNFKRWSQLFGLAISIIGSGRNLMRLTELGVGFLQNNEWPGYAFDGYQMVVVMGAWALFYLPGKLRNVERSQARYEHLDRYRSQDAQRDVAQKQVDGESTELHRMNSPRNMV</sequence>
<evidence type="ECO:0000256" key="5">
    <source>
        <dbReference type="SAM" id="MobiDB-lite"/>
    </source>
</evidence>
<dbReference type="PANTHER" id="PTHR31465:SF1">
    <property type="entry name" value="PROTEIN RTA1-RELATED"/>
    <property type="match status" value="1"/>
</dbReference>
<feature type="region of interest" description="Disordered" evidence="5">
    <location>
        <begin position="295"/>
        <end position="323"/>
    </location>
</feature>
<comment type="subcellular location">
    <subcellularLocation>
        <location evidence="1">Membrane</location>
        <topology evidence="1">Multi-pass membrane protein</topology>
    </subcellularLocation>
</comment>
<organism evidence="7 8">
    <name type="scientific">Septoria linicola</name>
    <dbReference type="NCBI Taxonomy" id="215465"/>
    <lineage>
        <taxon>Eukaryota</taxon>
        <taxon>Fungi</taxon>
        <taxon>Dikarya</taxon>
        <taxon>Ascomycota</taxon>
        <taxon>Pezizomycotina</taxon>
        <taxon>Dothideomycetes</taxon>
        <taxon>Dothideomycetidae</taxon>
        <taxon>Mycosphaerellales</taxon>
        <taxon>Mycosphaerellaceae</taxon>
        <taxon>Septoria</taxon>
    </lineage>
</organism>
<evidence type="ECO:0000313" key="8">
    <source>
        <dbReference type="Proteomes" id="UP001056384"/>
    </source>
</evidence>
<dbReference type="AlphaFoldDB" id="A0A9Q9ALW1"/>
<evidence type="ECO:0000256" key="2">
    <source>
        <dbReference type="ARBA" id="ARBA00022692"/>
    </source>
</evidence>
<protein>
    <submittedName>
        <fullName evidence="7">RTA-like protein</fullName>
    </submittedName>
</protein>
<evidence type="ECO:0000256" key="4">
    <source>
        <dbReference type="ARBA" id="ARBA00023136"/>
    </source>
</evidence>
<gene>
    <name evidence="7" type="ORF">Slin15195_G046990</name>
</gene>